<dbReference type="EMBL" id="BMNI01000003">
    <property type="protein sequence ID" value="GGO88252.1"/>
    <property type="molecule type" value="Genomic_DNA"/>
</dbReference>
<name>A0ABQ2NDR1_9ACTN</name>
<keyword evidence="2" id="KW-1185">Reference proteome</keyword>
<protein>
    <recommendedName>
        <fullName evidence="3">EcsC family protein</fullName>
    </recommendedName>
</protein>
<evidence type="ECO:0000313" key="1">
    <source>
        <dbReference type="EMBL" id="GGO88252.1"/>
    </source>
</evidence>
<dbReference type="Pfam" id="PF12787">
    <property type="entry name" value="EcsC"/>
    <property type="match status" value="1"/>
</dbReference>
<dbReference type="Proteomes" id="UP000655410">
    <property type="component" value="Unassembled WGS sequence"/>
</dbReference>
<evidence type="ECO:0000313" key="2">
    <source>
        <dbReference type="Proteomes" id="UP000655410"/>
    </source>
</evidence>
<dbReference type="InterPro" id="IPR024787">
    <property type="entry name" value="EcsC"/>
</dbReference>
<proteinExistence type="predicted"/>
<gene>
    <name evidence="1" type="ORF">GCM10011584_14780</name>
</gene>
<organism evidence="1 2">
    <name type="scientific">Nocardioides phosphati</name>
    <dbReference type="NCBI Taxonomy" id="1867775"/>
    <lineage>
        <taxon>Bacteria</taxon>
        <taxon>Bacillati</taxon>
        <taxon>Actinomycetota</taxon>
        <taxon>Actinomycetes</taxon>
        <taxon>Propionibacteriales</taxon>
        <taxon>Nocardioidaceae</taxon>
        <taxon>Nocardioides</taxon>
    </lineage>
</organism>
<reference evidence="2" key="1">
    <citation type="journal article" date="2019" name="Int. J. Syst. Evol. Microbiol.">
        <title>The Global Catalogue of Microorganisms (GCM) 10K type strain sequencing project: providing services to taxonomists for standard genome sequencing and annotation.</title>
        <authorList>
            <consortium name="The Broad Institute Genomics Platform"/>
            <consortium name="The Broad Institute Genome Sequencing Center for Infectious Disease"/>
            <person name="Wu L."/>
            <person name="Ma J."/>
        </authorList>
    </citation>
    <scope>NUCLEOTIDE SEQUENCE [LARGE SCALE GENOMIC DNA]</scope>
    <source>
        <strain evidence="2">CGMCC 4.7371</strain>
    </source>
</reference>
<comment type="caution">
    <text evidence="1">The sequence shown here is derived from an EMBL/GenBank/DDBJ whole genome shotgun (WGS) entry which is preliminary data.</text>
</comment>
<evidence type="ECO:0008006" key="3">
    <source>
        <dbReference type="Google" id="ProtNLM"/>
    </source>
</evidence>
<sequence length="227" mass="23970">MTDMGLGSIVGRRLAPRVQKLVPDVTHNFVREAMDKAITGVGPLRPAVRAAEKQLADEDGNVEKAVADIIRIHVAYASGQGFLTNIGGLMTAVAAVPANITGLTLVQVRMVAEIAHVHGLDLRDVKVRRAVVATLLGEDGVKKAVKKKQLPGTPHQLATGPDLKPELEQALSIEVSTALITRVAGRRLATTVGKRVPVLGGIVGLTADGYATWQLGRYAAREFAKGA</sequence>
<accession>A0ABQ2NDR1</accession>